<accession>A0ABT3Q218</accession>
<dbReference type="InterPro" id="IPR036378">
    <property type="entry name" value="FAS1_dom_sf"/>
</dbReference>
<dbReference type="RefSeq" id="WP_265791262.1">
    <property type="nucleotide sequence ID" value="NZ_BAABRS010000004.1"/>
</dbReference>
<feature type="domain" description="FAS1" evidence="1">
    <location>
        <begin position="18"/>
        <end position="148"/>
    </location>
</feature>
<dbReference type="EMBL" id="JAJNDC010000004">
    <property type="protein sequence ID" value="MCW9714160.1"/>
    <property type="molecule type" value="Genomic_DNA"/>
</dbReference>
<evidence type="ECO:0000313" key="2">
    <source>
        <dbReference type="EMBL" id="MCW9714160.1"/>
    </source>
</evidence>
<protein>
    <submittedName>
        <fullName evidence="2">Fasciclin domain-containing protein</fullName>
    </submittedName>
</protein>
<dbReference type="InterPro" id="IPR000782">
    <property type="entry name" value="FAS1_domain"/>
</dbReference>
<dbReference type="SMART" id="SM00554">
    <property type="entry name" value="FAS1"/>
    <property type="match status" value="2"/>
</dbReference>
<evidence type="ECO:0000313" key="3">
    <source>
        <dbReference type="Proteomes" id="UP001207337"/>
    </source>
</evidence>
<gene>
    <name evidence="2" type="ORF">LQ318_14700</name>
</gene>
<name>A0ABT3Q218_9BACT</name>
<dbReference type="Pfam" id="PF02469">
    <property type="entry name" value="Fasciclin"/>
    <property type="match status" value="2"/>
</dbReference>
<organism evidence="2 3">
    <name type="scientific">Fodinibius salicampi</name>
    <dbReference type="NCBI Taxonomy" id="1920655"/>
    <lineage>
        <taxon>Bacteria</taxon>
        <taxon>Pseudomonadati</taxon>
        <taxon>Balneolota</taxon>
        <taxon>Balneolia</taxon>
        <taxon>Balneolales</taxon>
        <taxon>Balneolaceae</taxon>
        <taxon>Fodinibius</taxon>
    </lineage>
</organism>
<dbReference type="SUPFAM" id="SSF82153">
    <property type="entry name" value="FAS1 domain"/>
    <property type="match status" value="2"/>
</dbReference>
<feature type="domain" description="FAS1" evidence="1">
    <location>
        <begin position="153"/>
        <end position="284"/>
    </location>
</feature>
<dbReference type="PANTHER" id="PTHR10900:SF77">
    <property type="entry name" value="FI19380P1"/>
    <property type="match status" value="1"/>
</dbReference>
<dbReference type="InterPro" id="IPR050904">
    <property type="entry name" value="Adhesion/Biosynth-related"/>
</dbReference>
<dbReference type="PROSITE" id="PS50213">
    <property type="entry name" value="FAS1"/>
    <property type="match status" value="2"/>
</dbReference>
<sequence length="287" mass="29651">MLSACGDDDDGPTAPEGPGNIVEVAQSNDDFSTLVSAVTDAGLATTLQGSGPFTVFAPTNQAFEALPEGLLESLSNEQLNEILSYHVVAGSTVMAGDLQAEQSVEASAGGQLFVTVMDGDVMVNDNASVVTADVEASNGVIHAIDQVVLPDSYLDVVGIVAKRFSLQTLEGAVGQADLVSTLQGEGPFTVFAPNNASFEGLDLSGLSQQQLQDVLTYHVLDSKVLSGDLATSQTVTTVNGDELTIEVASDNTVSLTDQQGNTYQVTQADLEGTNGVVHIIDGVLMPS</sequence>
<evidence type="ECO:0000259" key="1">
    <source>
        <dbReference type="PROSITE" id="PS50213"/>
    </source>
</evidence>
<comment type="caution">
    <text evidence="2">The sequence shown here is derived from an EMBL/GenBank/DDBJ whole genome shotgun (WGS) entry which is preliminary data.</text>
</comment>
<reference evidence="2 3" key="1">
    <citation type="submission" date="2021-11" db="EMBL/GenBank/DDBJ databases">
        <title>Aliifidinibius sp. nov., a new bacterium isolated from saline soil.</title>
        <authorList>
            <person name="Galisteo C."/>
            <person name="De La Haba R."/>
            <person name="Sanchez-Porro C."/>
            <person name="Ventosa A."/>
        </authorList>
    </citation>
    <scope>NUCLEOTIDE SEQUENCE [LARGE SCALE GENOMIC DNA]</scope>
    <source>
        <strain evidence="2 3">KACC 190600</strain>
    </source>
</reference>
<dbReference type="Proteomes" id="UP001207337">
    <property type="component" value="Unassembled WGS sequence"/>
</dbReference>
<dbReference type="PANTHER" id="PTHR10900">
    <property type="entry name" value="PERIOSTIN-RELATED"/>
    <property type="match status" value="1"/>
</dbReference>
<keyword evidence="3" id="KW-1185">Reference proteome</keyword>
<dbReference type="Gene3D" id="2.30.180.10">
    <property type="entry name" value="FAS1 domain"/>
    <property type="match status" value="2"/>
</dbReference>
<proteinExistence type="predicted"/>